<gene>
    <name evidence="8" type="ORF">PPTG_13344</name>
</gene>
<dbReference type="GO" id="GO:0016251">
    <property type="term" value="F:RNA polymerase II general transcription initiation factor activity"/>
    <property type="evidence" value="ECO:0007669"/>
    <property type="project" value="TreeGrafter"/>
</dbReference>
<dbReference type="SUPFAM" id="SSF47113">
    <property type="entry name" value="Histone-fold"/>
    <property type="match status" value="1"/>
</dbReference>
<dbReference type="GO" id="GO:0051123">
    <property type="term" value="P:RNA polymerase II preinitiation complex assembly"/>
    <property type="evidence" value="ECO:0007669"/>
    <property type="project" value="InterPro"/>
</dbReference>
<evidence type="ECO:0000256" key="5">
    <source>
        <dbReference type="ARBA" id="ARBA00023242"/>
    </source>
</evidence>
<evidence type="ECO:0000256" key="2">
    <source>
        <dbReference type="ARBA" id="ARBA00009788"/>
    </source>
</evidence>
<dbReference type="InterPro" id="IPR009072">
    <property type="entry name" value="Histone-fold"/>
</dbReference>
<dbReference type="OMA" id="IHECSAT"/>
<proteinExistence type="inferred from homology"/>
<dbReference type="PANTHER" id="PTHR13218:SF8">
    <property type="entry name" value="TRANSCRIPTION INITIATION FACTOR TFIID SUBUNIT 11"/>
    <property type="match status" value="1"/>
</dbReference>
<protein>
    <recommendedName>
        <fullName evidence="7">TAFII28-like protein domain-containing protein</fullName>
    </recommendedName>
</protein>
<keyword evidence="5" id="KW-0539">Nucleus</keyword>
<evidence type="ECO:0000256" key="4">
    <source>
        <dbReference type="ARBA" id="ARBA00023163"/>
    </source>
</evidence>
<feature type="domain" description="TAFII28-like protein" evidence="7">
    <location>
        <begin position="124"/>
        <end position="217"/>
    </location>
</feature>
<evidence type="ECO:0000259" key="7">
    <source>
        <dbReference type="Pfam" id="PF04719"/>
    </source>
</evidence>
<feature type="region of interest" description="Disordered" evidence="6">
    <location>
        <begin position="56"/>
        <end position="114"/>
    </location>
</feature>
<evidence type="ECO:0000256" key="1">
    <source>
        <dbReference type="ARBA" id="ARBA00004123"/>
    </source>
</evidence>
<keyword evidence="3" id="KW-0805">Transcription regulation</keyword>
<dbReference type="EMBL" id="KI669592">
    <property type="protein sequence ID" value="ETN07439.1"/>
    <property type="molecule type" value="Genomic_DNA"/>
</dbReference>
<dbReference type="CDD" id="cd08048">
    <property type="entry name" value="HFD_TAF11"/>
    <property type="match status" value="1"/>
</dbReference>
<dbReference type="OrthoDB" id="28335at2759"/>
<evidence type="ECO:0000256" key="6">
    <source>
        <dbReference type="SAM" id="MobiDB-lite"/>
    </source>
</evidence>
<dbReference type="STRING" id="761204.W2Q4H5"/>
<comment type="similarity">
    <text evidence="2">Belongs to the TAF11 family.</text>
</comment>
<dbReference type="GeneID" id="20182710"/>
<dbReference type="GO" id="GO:0046982">
    <property type="term" value="F:protein heterodimerization activity"/>
    <property type="evidence" value="ECO:0007669"/>
    <property type="project" value="InterPro"/>
</dbReference>
<reference evidence="8 9" key="2">
    <citation type="submission" date="2013-11" db="EMBL/GenBank/DDBJ databases">
        <title>The Genome Sequence of Phytophthora parasitica INRA-310.</title>
        <authorList>
            <consortium name="The Broad Institute Genomics Platform"/>
            <person name="Russ C."/>
            <person name="Tyler B."/>
            <person name="Panabieres F."/>
            <person name="Shan W."/>
            <person name="Tripathy S."/>
            <person name="Grunwald N."/>
            <person name="Machado M."/>
            <person name="Johnson C.S."/>
            <person name="Arredondo F."/>
            <person name="Hong C."/>
            <person name="Coffey M."/>
            <person name="Young S.K."/>
            <person name="Zeng Q."/>
            <person name="Gargeya S."/>
            <person name="Fitzgerald M."/>
            <person name="Abouelleil A."/>
            <person name="Alvarado L."/>
            <person name="Chapman S.B."/>
            <person name="Gainer-Dewar J."/>
            <person name="Goldberg J."/>
            <person name="Griggs A."/>
            <person name="Gujja S."/>
            <person name="Hansen M."/>
            <person name="Howarth C."/>
            <person name="Imamovic A."/>
            <person name="Ireland A."/>
            <person name="Larimer J."/>
            <person name="McCowan C."/>
            <person name="Murphy C."/>
            <person name="Pearson M."/>
            <person name="Poon T.W."/>
            <person name="Priest M."/>
            <person name="Roberts A."/>
            <person name="Saif S."/>
            <person name="Shea T."/>
            <person name="Sykes S."/>
            <person name="Wortman J."/>
            <person name="Nusbaum C."/>
            <person name="Birren B."/>
        </authorList>
    </citation>
    <scope>NUCLEOTIDE SEQUENCE [LARGE SCALE GENOMIC DNA]</scope>
    <source>
        <strain evidence="8 9">INRA-310</strain>
    </source>
</reference>
<dbReference type="Proteomes" id="UP000018817">
    <property type="component" value="Unassembled WGS sequence"/>
</dbReference>
<sequence length="235" mass="26178">MLCDNLRLDGCATTTAATTVCPTLIDVLHQSSRSCDSDSKMADVVAGDALAQAVDEDMAAPSASQDTEDEEEGKTLATRHGDVTTDDDPQESTADEGDDEEDEEEMDSDDDKVELSDSASMLRMMESLPEAEARRHEQFRRSHFERGAIKRCMAQAIHECSATDKKAPSVTNVMAIVMSGMTKVFVGEITAEARRIMEKNGETGPIRPHHLREAHRKYYKRRPLARGRNMRRLFR</sequence>
<dbReference type="GO" id="GO:0005669">
    <property type="term" value="C:transcription factor TFIID complex"/>
    <property type="evidence" value="ECO:0007669"/>
    <property type="project" value="InterPro"/>
</dbReference>
<evidence type="ECO:0000313" key="8">
    <source>
        <dbReference type="EMBL" id="ETN07439.1"/>
    </source>
</evidence>
<dbReference type="VEuPathDB" id="FungiDB:PPTG_13344"/>
<evidence type="ECO:0000256" key="3">
    <source>
        <dbReference type="ARBA" id="ARBA00023015"/>
    </source>
</evidence>
<dbReference type="InterPro" id="IPR045127">
    <property type="entry name" value="TAF11-like"/>
</dbReference>
<reference evidence="9" key="1">
    <citation type="submission" date="2011-12" db="EMBL/GenBank/DDBJ databases">
        <authorList>
            <consortium name="The Broad Institute Genome Sequencing Platform"/>
            <person name="Russ C."/>
            <person name="Tyler B."/>
            <person name="Panabieres F."/>
            <person name="Shan W."/>
            <person name="Tripathy S."/>
            <person name="Grunwald N."/>
            <person name="Machado M."/>
            <person name="Young S.K."/>
            <person name="Zeng Q."/>
            <person name="Gargeya S."/>
            <person name="Fitzgerald M."/>
            <person name="Haas B."/>
            <person name="Abouelleil A."/>
            <person name="Alvarado L."/>
            <person name="Arachchi H.M."/>
            <person name="Berlin A."/>
            <person name="Chapman S.B."/>
            <person name="Gearin G."/>
            <person name="Goldberg J."/>
            <person name="Griggs A."/>
            <person name="Gujja S."/>
            <person name="Hansen M."/>
            <person name="Heiman D."/>
            <person name="Howarth C."/>
            <person name="Larimer J."/>
            <person name="Lui A."/>
            <person name="MacDonald P.J.P."/>
            <person name="McCowen C."/>
            <person name="Montmayeur A."/>
            <person name="Murphy C."/>
            <person name="Neiman D."/>
            <person name="Pearson M."/>
            <person name="Priest M."/>
            <person name="Roberts A."/>
            <person name="Saif S."/>
            <person name="Shea T."/>
            <person name="Sisk P."/>
            <person name="Stolte C."/>
            <person name="Sykes S."/>
            <person name="Wortman J."/>
            <person name="Nusbaum C."/>
            <person name="Birren B."/>
        </authorList>
    </citation>
    <scope>NUCLEOTIDE SEQUENCE [LARGE SCALE GENOMIC DNA]</scope>
    <source>
        <strain evidence="9">INRA-310</strain>
    </source>
</reference>
<evidence type="ECO:0000313" key="9">
    <source>
        <dbReference type="Proteomes" id="UP000018817"/>
    </source>
</evidence>
<dbReference type="PANTHER" id="PTHR13218">
    <property type="entry name" value="TRANSCRIPTION INITIATION FACTOR TFIID SUBUNIT 11-RELATED"/>
    <property type="match status" value="1"/>
</dbReference>
<dbReference type="AlphaFoldDB" id="W2Q4H5"/>
<dbReference type="InterPro" id="IPR006809">
    <property type="entry name" value="TAFII28_dom"/>
</dbReference>
<dbReference type="RefSeq" id="XP_008907196.1">
    <property type="nucleotide sequence ID" value="XM_008908948.1"/>
</dbReference>
<keyword evidence="4" id="KW-0804">Transcription</keyword>
<organism evidence="8 9">
    <name type="scientific">Phytophthora nicotianae (strain INRA-310)</name>
    <name type="common">Phytophthora parasitica</name>
    <dbReference type="NCBI Taxonomy" id="761204"/>
    <lineage>
        <taxon>Eukaryota</taxon>
        <taxon>Sar</taxon>
        <taxon>Stramenopiles</taxon>
        <taxon>Oomycota</taxon>
        <taxon>Peronosporomycetes</taxon>
        <taxon>Peronosporales</taxon>
        <taxon>Peronosporaceae</taxon>
        <taxon>Phytophthora</taxon>
    </lineage>
</organism>
<dbReference type="Gene3D" id="1.10.20.10">
    <property type="entry name" value="Histone, subunit A"/>
    <property type="match status" value="1"/>
</dbReference>
<dbReference type="Pfam" id="PF04719">
    <property type="entry name" value="TAFII28"/>
    <property type="match status" value="1"/>
</dbReference>
<name>W2Q4H5_PHYN3</name>
<feature type="compositionally biased region" description="Acidic residues" evidence="6">
    <location>
        <begin position="84"/>
        <end position="112"/>
    </location>
</feature>
<comment type="subcellular location">
    <subcellularLocation>
        <location evidence="1">Nucleus</location>
    </subcellularLocation>
</comment>
<accession>W2Q4H5</accession>